<dbReference type="Proteomes" id="UP000266861">
    <property type="component" value="Unassembled WGS sequence"/>
</dbReference>
<dbReference type="AlphaFoldDB" id="A0A397J4S0"/>
<dbReference type="OrthoDB" id="10046327at2759"/>
<evidence type="ECO:0000313" key="1">
    <source>
        <dbReference type="EMBL" id="RHZ83309.1"/>
    </source>
</evidence>
<dbReference type="EMBL" id="PQFF01000091">
    <property type="protein sequence ID" value="RHZ83309.1"/>
    <property type="molecule type" value="Genomic_DNA"/>
</dbReference>
<protein>
    <submittedName>
        <fullName evidence="1">Uncharacterized protein</fullName>
    </submittedName>
</protein>
<name>A0A397J4S0_9GLOM</name>
<accession>A0A397J4S0</accession>
<comment type="caution">
    <text evidence="1">The sequence shown here is derived from an EMBL/GenBank/DDBJ whole genome shotgun (WGS) entry which is preliminary data.</text>
</comment>
<organism evidence="1 2">
    <name type="scientific">Diversispora epigaea</name>
    <dbReference type="NCBI Taxonomy" id="1348612"/>
    <lineage>
        <taxon>Eukaryota</taxon>
        <taxon>Fungi</taxon>
        <taxon>Fungi incertae sedis</taxon>
        <taxon>Mucoromycota</taxon>
        <taxon>Glomeromycotina</taxon>
        <taxon>Glomeromycetes</taxon>
        <taxon>Diversisporales</taxon>
        <taxon>Diversisporaceae</taxon>
        <taxon>Diversispora</taxon>
    </lineage>
</organism>
<evidence type="ECO:0000313" key="2">
    <source>
        <dbReference type="Proteomes" id="UP000266861"/>
    </source>
</evidence>
<gene>
    <name evidence="1" type="ORF">Glove_97g65</name>
</gene>
<reference evidence="1 2" key="1">
    <citation type="submission" date="2018-08" db="EMBL/GenBank/DDBJ databases">
        <title>Genome and evolution of the arbuscular mycorrhizal fungus Diversispora epigaea (formerly Glomus versiforme) and its bacterial endosymbionts.</title>
        <authorList>
            <person name="Sun X."/>
            <person name="Fei Z."/>
            <person name="Harrison M."/>
        </authorList>
    </citation>
    <scope>NUCLEOTIDE SEQUENCE [LARGE SCALE GENOMIC DNA]</scope>
    <source>
        <strain evidence="1 2">IT104</strain>
    </source>
</reference>
<proteinExistence type="predicted"/>
<keyword evidence="2" id="KW-1185">Reference proteome</keyword>
<sequence length="157" mass="18982">MSYMSYEKIEHQIAELQFTEQYLDPYYEDSIDKYFERPTDIVFNSLIYPIYHRKFKNILTIPRIQNYWHDQKIELLLNEKKNFIPAESELEFKGNFFMSRARLQQFEGISVLLIGDPYQLPPVNIDKISSVEKFFPLFLTTCHCNKLIQHFIKRNLE</sequence>